<dbReference type="Proteomes" id="UP000828390">
    <property type="component" value="Unassembled WGS sequence"/>
</dbReference>
<reference evidence="1" key="2">
    <citation type="submission" date="2020-11" db="EMBL/GenBank/DDBJ databases">
        <authorList>
            <person name="McCartney M.A."/>
            <person name="Auch B."/>
            <person name="Kono T."/>
            <person name="Mallez S."/>
            <person name="Becker A."/>
            <person name="Gohl D.M."/>
            <person name="Silverstein K.A.T."/>
            <person name="Koren S."/>
            <person name="Bechman K.B."/>
            <person name="Herman A."/>
            <person name="Abrahante J.E."/>
            <person name="Garbe J."/>
        </authorList>
    </citation>
    <scope>NUCLEOTIDE SEQUENCE</scope>
    <source>
        <strain evidence="1">Duluth1</strain>
        <tissue evidence="1">Whole animal</tissue>
    </source>
</reference>
<comment type="caution">
    <text evidence="1">The sequence shown here is derived from an EMBL/GenBank/DDBJ whole genome shotgun (WGS) entry which is preliminary data.</text>
</comment>
<accession>A0A9D4JLT7</accession>
<name>A0A9D4JLT7_DREPO</name>
<evidence type="ECO:0000313" key="2">
    <source>
        <dbReference type="Proteomes" id="UP000828390"/>
    </source>
</evidence>
<evidence type="ECO:0000313" key="1">
    <source>
        <dbReference type="EMBL" id="KAH3813558.1"/>
    </source>
</evidence>
<organism evidence="1 2">
    <name type="scientific">Dreissena polymorpha</name>
    <name type="common">Zebra mussel</name>
    <name type="synonym">Mytilus polymorpha</name>
    <dbReference type="NCBI Taxonomy" id="45954"/>
    <lineage>
        <taxon>Eukaryota</taxon>
        <taxon>Metazoa</taxon>
        <taxon>Spiralia</taxon>
        <taxon>Lophotrochozoa</taxon>
        <taxon>Mollusca</taxon>
        <taxon>Bivalvia</taxon>
        <taxon>Autobranchia</taxon>
        <taxon>Heteroconchia</taxon>
        <taxon>Euheterodonta</taxon>
        <taxon>Imparidentia</taxon>
        <taxon>Neoheterodontei</taxon>
        <taxon>Myida</taxon>
        <taxon>Dreissenoidea</taxon>
        <taxon>Dreissenidae</taxon>
        <taxon>Dreissena</taxon>
    </lineage>
</organism>
<keyword evidence="2" id="KW-1185">Reference proteome</keyword>
<reference evidence="1" key="1">
    <citation type="journal article" date="2019" name="bioRxiv">
        <title>The Genome of the Zebra Mussel, Dreissena polymorpha: A Resource for Invasive Species Research.</title>
        <authorList>
            <person name="McCartney M.A."/>
            <person name="Auch B."/>
            <person name="Kono T."/>
            <person name="Mallez S."/>
            <person name="Zhang Y."/>
            <person name="Obille A."/>
            <person name="Becker A."/>
            <person name="Abrahante J.E."/>
            <person name="Garbe J."/>
            <person name="Badalamenti J.P."/>
            <person name="Herman A."/>
            <person name="Mangelson H."/>
            <person name="Liachko I."/>
            <person name="Sullivan S."/>
            <person name="Sone E.D."/>
            <person name="Koren S."/>
            <person name="Silverstein K.A.T."/>
            <person name="Beckman K.B."/>
            <person name="Gohl D.M."/>
        </authorList>
    </citation>
    <scope>NUCLEOTIDE SEQUENCE</scope>
    <source>
        <strain evidence="1">Duluth1</strain>
        <tissue evidence="1">Whole animal</tissue>
    </source>
</reference>
<sequence length="51" mass="5426">MSPCSVSGYLLATVAACGSGSQYRLYALAIQPQPSRYWLTFATSRIPISAA</sequence>
<dbReference type="AlphaFoldDB" id="A0A9D4JLT7"/>
<gene>
    <name evidence="1" type="ORF">DPMN_142019</name>
</gene>
<proteinExistence type="predicted"/>
<dbReference type="EMBL" id="JAIWYP010000006">
    <property type="protein sequence ID" value="KAH3813558.1"/>
    <property type="molecule type" value="Genomic_DNA"/>
</dbReference>
<protein>
    <submittedName>
        <fullName evidence="1">Uncharacterized protein</fullName>
    </submittedName>
</protein>